<dbReference type="CDD" id="cd00397">
    <property type="entry name" value="DNA_BRE_C"/>
    <property type="match status" value="1"/>
</dbReference>
<dbReference type="Gene3D" id="1.10.443.10">
    <property type="entry name" value="Intergrase catalytic core"/>
    <property type="match status" value="1"/>
</dbReference>
<dbReference type="Pfam" id="PF00589">
    <property type="entry name" value="Phage_integrase"/>
    <property type="match status" value="1"/>
</dbReference>
<dbReference type="EMBL" id="AWOR01000037">
    <property type="protein sequence ID" value="KGH30834.1"/>
    <property type="molecule type" value="Genomic_DNA"/>
</dbReference>
<dbReference type="AlphaFoldDB" id="A0A096FLP4"/>
<name>A0A096FLP4_COMTE</name>
<proteinExistence type="predicted"/>
<feature type="domain" description="Tyr recombinase" evidence="2">
    <location>
        <begin position="2"/>
        <end position="216"/>
    </location>
</feature>
<dbReference type="Proteomes" id="UP000029553">
    <property type="component" value="Unassembled WGS sequence"/>
</dbReference>
<evidence type="ECO:0000256" key="1">
    <source>
        <dbReference type="ARBA" id="ARBA00023172"/>
    </source>
</evidence>
<evidence type="ECO:0000313" key="3">
    <source>
        <dbReference type="EMBL" id="KGH30834.1"/>
    </source>
</evidence>
<reference evidence="3 4" key="1">
    <citation type="submission" date="2013-09" db="EMBL/GenBank/DDBJ databases">
        <title>High correlation between genotypes and phenotypes of environmental bacteria Comamonas testosteroni strains.</title>
        <authorList>
            <person name="Liu L."/>
            <person name="Zhu W."/>
            <person name="Xia X."/>
            <person name="Xu B."/>
            <person name="Luo M."/>
            <person name="Wang G."/>
        </authorList>
    </citation>
    <scope>NUCLEOTIDE SEQUENCE [LARGE SCALE GENOMIC DNA]</scope>
    <source>
        <strain evidence="3 4">JL40</strain>
    </source>
</reference>
<sequence>MAKPQVVSDRDFEHMLKATVAYSRVPTRDKALLLTLYGTALGVTELACLTVADYLNADGTVREKSRVREEVAHNGVPRPLYWTNHRVCDALDEYLAWRKSNKQGVTVKHGAYRALDPASAIFLTEAGSAYGLTEKALPSGAVSYSCNALGAYISRLHAHAGIEGGSAQSARRTFATKLYRRGYDYRHLAEILGVQSVTTVKRLVEADPVDLIGIVAGAV</sequence>
<organism evidence="3 4">
    <name type="scientific">Comamonas testosteroni</name>
    <name type="common">Pseudomonas testosteroni</name>
    <dbReference type="NCBI Taxonomy" id="285"/>
    <lineage>
        <taxon>Bacteria</taxon>
        <taxon>Pseudomonadati</taxon>
        <taxon>Pseudomonadota</taxon>
        <taxon>Betaproteobacteria</taxon>
        <taxon>Burkholderiales</taxon>
        <taxon>Comamonadaceae</taxon>
        <taxon>Comamonas</taxon>
    </lineage>
</organism>
<gene>
    <name evidence="3" type="ORF">P353_08210</name>
</gene>
<dbReference type="SUPFAM" id="SSF56349">
    <property type="entry name" value="DNA breaking-rejoining enzymes"/>
    <property type="match status" value="1"/>
</dbReference>
<dbReference type="PROSITE" id="PS51898">
    <property type="entry name" value="TYR_RECOMBINASE"/>
    <property type="match status" value="1"/>
</dbReference>
<dbReference type="RefSeq" id="WP_034367598.1">
    <property type="nucleotide sequence ID" value="NZ_AWOR01000037.1"/>
</dbReference>
<dbReference type="GO" id="GO:0015074">
    <property type="term" value="P:DNA integration"/>
    <property type="evidence" value="ECO:0007669"/>
    <property type="project" value="InterPro"/>
</dbReference>
<dbReference type="InterPro" id="IPR011010">
    <property type="entry name" value="DNA_brk_join_enz"/>
</dbReference>
<comment type="caution">
    <text evidence="3">The sequence shown here is derived from an EMBL/GenBank/DDBJ whole genome shotgun (WGS) entry which is preliminary data.</text>
</comment>
<keyword evidence="1" id="KW-0233">DNA recombination</keyword>
<dbReference type="InterPro" id="IPR002104">
    <property type="entry name" value="Integrase_catalytic"/>
</dbReference>
<dbReference type="InterPro" id="IPR013762">
    <property type="entry name" value="Integrase-like_cat_sf"/>
</dbReference>
<evidence type="ECO:0000259" key="2">
    <source>
        <dbReference type="PROSITE" id="PS51898"/>
    </source>
</evidence>
<dbReference type="GO" id="GO:0003677">
    <property type="term" value="F:DNA binding"/>
    <property type="evidence" value="ECO:0007669"/>
    <property type="project" value="InterPro"/>
</dbReference>
<evidence type="ECO:0000313" key="4">
    <source>
        <dbReference type="Proteomes" id="UP000029553"/>
    </source>
</evidence>
<protein>
    <submittedName>
        <fullName evidence="3">Integrase</fullName>
    </submittedName>
</protein>
<dbReference type="GO" id="GO:0006310">
    <property type="term" value="P:DNA recombination"/>
    <property type="evidence" value="ECO:0007669"/>
    <property type="project" value="UniProtKB-KW"/>
</dbReference>
<accession>A0A096FLP4</accession>